<dbReference type="Proteomes" id="UP000235786">
    <property type="component" value="Unassembled WGS sequence"/>
</dbReference>
<keyword evidence="1" id="KW-0732">Signal</keyword>
<evidence type="ECO:0000313" key="3">
    <source>
        <dbReference type="Proteomes" id="UP000235786"/>
    </source>
</evidence>
<proteinExistence type="predicted"/>
<gene>
    <name evidence="2" type="ORF">L207DRAFT_519090</name>
</gene>
<sequence length="112" mass="11832">MKFSLLALPALLPCTLAYIGELCGNTNDGIGTCELNSWCNANSGRHNIANLCPNDPDDVMCCFYPLCDGGTGYCMDASLPNAGFDCHHDGGVLRQGYCPGPDNYECCAALGD</sequence>
<organism evidence="2 3">
    <name type="scientific">Hyaloscypha variabilis (strain UAMH 11265 / GT02V1 / F)</name>
    <name type="common">Meliniomyces variabilis</name>
    <dbReference type="NCBI Taxonomy" id="1149755"/>
    <lineage>
        <taxon>Eukaryota</taxon>
        <taxon>Fungi</taxon>
        <taxon>Dikarya</taxon>
        <taxon>Ascomycota</taxon>
        <taxon>Pezizomycotina</taxon>
        <taxon>Leotiomycetes</taxon>
        <taxon>Helotiales</taxon>
        <taxon>Hyaloscyphaceae</taxon>
        <taxon>Hyaloscypha</taxon>
        <taxon>Hyaloscypha variabilis</taxon>
    </lineage>
</organism>
<name>A0A2J6QZT2_HYAVF</name>
<dbReference type="EMBL" id="KZ613961">
    <property type="protein sequence ID" value="PMD31741.1"/>
    <property type="molecule type" value="Genomic_DNA"/>
</dbReference>
<keyword evidence="3" id="KW-1185">Reference proteome</keyword>
<protein>
    <submittedName>
        <fullName evidence="2">Uncharacterized protein</fullName>
    </submittedName>
</protein>
<dbReference type="STRING" id="1149755.A0A2J6QZT2"/>
<accession>A0A2J6QZT2</accession>
<evidence type="ECO:0000256" key="1">
    <source>
        <dbReference type="SAM" id="SignalP"/>
    </source>
</evidence>
<dbReference type="AlphaFoldDB" id="A0A2J6QZT2"/>
<evidence type="ECO:0000313" key="2">
    <source>
        <dbReference type="EMBL" id="PMD31741.1"/>
    </source>
</evidence>
<reference evidence="2 3" key="1">
    <citation type="submission" date="2016-04" db="EMBL/GenBank/DDBJ databases">
        <title>A degradative enzymes factory behind the ericoid mycorrhizal symbiosis.</title>
        <authorList>
            <consortium name="DOE Joint Genome Institute"/>
            <person name="Martino E."/>
            <person name="Morin E."/>
            <person name="Grelet G."/>
            <person name="Kuo A."/>
            <person name="Kohler A."/>
            <person name="Daghino S."/>
            <person name="Barry K."/>
            <person name="Choi C."/>
            <person name="Cichocki N."/>
            <person name="Clum A."/>
            <person name="Copeland A."/>
            <person name="Hainaut M."/>
            <person name="Haridas S."/>
            <person name="Labutti K."/>
            <person name="Lindquist E."/>
            <person name="Lipzen A."/>
            <person name="Khouja H.-R."/>
            <person name="Murat C."/>
            <person name="Ohm R."/>
            <person name="Olson A."/>
            <person name="Spatafora J."/>
            <person name="Veneault-Fourrey C."/>
            <person name="Henrissat B."/>
            <person name="Grigoriev I."/>
            <person name="Martin F."/>
            <person name="Perotto S."/>
        </authorList>
    </citation>
    <scope>NUCLEOTIDE SEQUENCE [LARGE SCALE GENOMIC DNA]</scope>
    <source>
        <strain evidence="2 3">F</strain>
    </source>
</reference>
<feature type="signal peptide" evidence="1">
    <location>
        <begin position="1"/>
        <end position="17"/>
    </location>
</feature>
<feature type="chain" id="PRO_5014324555" evidence="1">
    <location>
        <begin position="18"/>
        <end position="112"/>
    </location>
</feature>
<dbReference type="OrthoDB" id="5358886at2759"/>